<keyword evidence="3" id="KW-1185">Reference proteome</keyword>
<dbReference type="AlphaFoldDB" id="A0A178MAU3"/>
<dbReference type="Proteomes" id="UP000078428">
    <property type="component" value="Unassembled WGS sequence"/>
</dbReference>
<proteinExistence type="predicted"/>
<evidence type="ECO:0000313" key="3">
    <source>
        <dbReference type="Proteomes" id="UP000078428"/>
    </source>
</evidence>
<dbReference type="OrthoDB" id="559450at2"/>
<name>A0A178MAU3_9PROT</name>
<dbReference type="GO" id="GO:0016779">
    <property type="term" value="F:nucleotidyltransferase activity"/>
    <property type="evidence" value="ECO:0007669"/>
    <property type="project" value="InterPro"/>
</dbReference>
<evidence type="ECO:0000259" key="1">
    <source>
        <dbReference type="Pfam" id="PF01909"/>
    </source>
</evidence>
<comment type="caution">
    <text evidence="2">The sequence shown here is derived from an EMBL/GenBank/DDBJ whole genome shotgun (WGS) entry which is preliminary data.</text>
</comment>
<reference evidence="2 3" key="1">
    <citation type="submission" date="2016-04" db="EMBL/GenBank/DDBJ databases">
        <title>Draft genome sequence of freshwater magnetotactic bacteria Magnetospirillum marisnigri SP-1 and Magnetospirillum moscoviense BB-1.</title>
        <authorList>
            <person name="Koziaeva V."/>
            <person name="Dziuba M.V."/>
            <person name="Ivanov T.M."/>
            <person name="Kuznetsov B."/>
            <person name="Grouzdev D.S."/>
        </authorList>
    </citation>
    <scope>NUCLEOTIDE SEQUENCE [LARGE SCALE GENOMIC DNA]</scope>
    <source>
        <strain evidence="2 3">SP-1</strain>
    </source>
</reference>
<accession>A0A178MAU3</accession>
<sequence length="114" mass="12487">MKTVQDILPPDQAAQVVAYKAAVERELPGRVARVVLFGSRARGDATEDSDYDLAVYVRDMGDRLAVGETLSDAAYEYVLRGVFIRAIPFPASELEQEPHSELAENIAHDGVVVQ</sequence>
<dbReference type="Pfam" id="PF01909">
    <property type="entry name" value="NTP_transf_2"/>
    <property type="match status" value="1"/>
</dbReference>
<dbReference type="SUPFAM" id="SSF81301">
    <property type="entry name" value="Nucleotidyltransferase"/>
    <property type="match status" value="1"/>
</dbReference>
<dbReference type="PANTHER" id="PTHR33933:SF1">
    <property type="entry name" value="PROTEIN ADENYLYLTRANSFERASE MNTA-RELATED"/>
    <property type="match status" value="1"/>
</dbReference>
<dbReference type="CDD" id="cd05403">
    <property type="entry name" value="NT_KNTase_like"/>
    <property type="match status" value="1"/>
</dbReference>
<dbReference type="PANTHER" id="PTHR33933">
    <property type="entry name" value="NUCLEOTIDYLTRANSFERASE"/>
    <property type="match status" value="1"/>
</dbReference>
<dbReference type="STRING" id="1285242.A6A04_20825"/>
<organism evidence="2 3">
    <name type="scientific">Paramagnetospirillum marisnigri</name>
    <dbReference type="NCBI Taxonomy" id="1285242"/>
    <lineage>
        <taxon>Bacteria</taxon>
        <taxon>Pseudomonadati</taxon>
        <taxon>Pseudomonadota</taxon>
        <taxon>Alphaproteobacteria</taxon>
        <taxon>Rhodospirillales</taxon>
        <taxon>Magnetospirillaceae</taxon>
        <taxon>Paramagnetospirillum</taxon>
    </lineage>
</organism>
<evidence type="ECO:0000313" key="2">
    <source>
        <dbReference type="EMBL" id="OAN45869.1"/>
    </source>
</evidence>
<protein>
    <recommendedName>
        <fullName evidence="1">Polymerase nucleotidyl transferase domain-containing protein</fullName>
    </recommendedName>
</protein>
<dbReference type="EMBL" id="LWQT01000096">
    <property type="protein sequence ID" value="OAN45869.1"/>
    <property type="molecule type" value="Genomic_DNA"/>
</dbReference>
<dbReference type="InterPro" id="IPR043519">
    <property type="entry name" value="NT_sf"/>
</dbReference>
<dbReference type="InterPro" id="IPR052548">
    <property type="entry name" value="Type_VII_TA_antitoxin"/>
</dbReference>
<feature type="domain" description="Polymerase nucleotidyl transferase" evidence="1">
    <location>
        <begin position="22"/>
        <end position="76"/>
    </location>
</feature>
<dbReference type="RefSeq" id="WP_068495186.1">
    <property type="nucleotide sequence ID" value="NZ_LWQT01000096.1"/>
</dbReference>
<dbReference type="InterPro" id="IPR002934">
    <property type="entry name" value="Polymerase_NTP_transf_dom"/>
</dbReference>
<dbReference type="Gene3D" id="3.30.460.10">
    <property type="entry name" value="Beta Polymerase, domain 2"/>
    <property type="match status" value="1"/>
</dbReference>
<gene>
    <name evidence="2" type="ORF">A6A04_20825</name>
</gene>